<gene>
    <name evidence="7" type="ORF">BdWA1_000265</name>
</gene>
<evidence type="ECO:0000256" key="5">
    <source>
        <dbReference type="ARBA" id="ARBA00031044"/>
    </source>
</evidence>
<keyword evidence="8" id="KW-1185">Reference proteome</keyword>
<keyword evidence="3 7" id="KW-0378">Hydrolase</keyword>
<dbReference type="CDD" id="cd07723">
    <property type="entry name" value="hydroxyacylglutathione_hydrolase_MBL-fold"/>
    <property type="match status" value="1"/>
</dbReference>
<dbReference type="Gene3D" id="3.60.15.10">
    <property type="entry name" value="Ribonuclease Z/Hydroxyacylglutathione hydrolase-like"/>
    <property type="match status" value="1"/>
</dbReference>
<sequence length="244" mass="27148">MNNTSVRNPCANVLTVPVLSDNYSYIVINSNDNTALCVDPAEPRKVIDAAKAAGVVIKGGNAEMSRLIPGIDVYGSSYEPTPGVNNPLVDGQVIDFGSLGITCIKAAYHTKGHMLYHVKSSKNHEMQSILFTGCGRFFEGTAAECQYVMDKIAQMPSDMLIYCGHEYTVKNLEFAVTVEPENPSVLSKLKWSREQQRLGNPTVPSTLQEELEYNPFMRTRVLQEHIQGNLVQVMQMLREKKNKF</sequence>
<dbReference type="KEGG" id="bdw:94334563"/>
<dbReference type="Pfam" id="PF16123">
    <property type="entry name" value="HAGH_C"/>
    <property type="match status" value="1"/>
</dbReference>
<dbReference type="PANTHER" id="PTHR11935">
    <property type="entry name" value="BETA LACTAMASE DOMAIN"/>
    <property type="match status" value="1"/>
</dbReference>
<dbReference type="SUPFAM" id="SSF56281">
    <property type="entry name" value="Metallo-hydrolase/oxidoreductase"/>
    <property type="match status" value="1"/>
</dbReference>
<evidence type="ECO:0000259" key="6">
    <source>
        <dbReference type="Pfam" id="PF16123"/>
    </source>
</evidence>
<dbReference type="InterPro" id="IPR032282">
    <property type="entry name" value="HAGH_C"/>
</dbReference>
<dbReference type="Proteomes" id="UP001214638">
    <property type="component" value="Unassembled WGS sequence"/>
</dbReference>
<comment type="caution">
    <text evidence="7">The sequence shown here is derived from an EMBL/GenBank/DDBJ whole genome shotgun (WGS) entry which is preliminary data.</text>
</comment>
<evidence type="ECO:0000256" key="4">
    <source>
        <dbReference type="ARBA" id="ARBA00022833"/>
    </source>
</evidence>
<dbReference type="GeneID" id="94334563"/>
<dbReference type="EMBL" id="JALLKP010000001">
    <property type="protein sequence ID" value="KAK2197266.1"/>
    <property type="molecule type" value="Genomic_DNA"/>
</dbReference>
<dbReference type="PANTHER" id="PTHR11935:SF94">
    <property type="entry name" value="TENZING NORGAY, ISOFORM C"/>
    <property type="match status" value="1"/>
</dbReference>
<reference evidence="7" key="1">
    <citation type="journal article" date="2023" name="Nat. Microbiol.">
        <title>Babesia duncani multi-omics identifies virulence factors and drug targets.</title>
        <authorList>
            <person name="Singh P."/>
            <person name="Lonardi S."/>
            <person name="Liang Q."/>
            <person name="Vydyam P."/>
            <person name="Khabirova E."/>
            <person name="Fang T."/>
            <person name="Gihaz S."/>
            <person name="Thekkiniath J."/>
            <person name="Munshi M."/>
            <person name="Abel S."/>
            <person name="Ciampossin L."/>
            <person name="Batugedara G."/>
            <person name="Gupta M."/>
            <person name="Lu X.M."/>
            <person name="Lenz T."/>
            <person name="Chakravarty S."/>
            <person name="Cornillot E."/>
            <person name="Hu Y."/>
            <person name="Ma W."/>
            <person name="Gonzalez L.M."/>
            <person name="Sanchez S."/>
            <person name="Estrada K."/>
            <person name="Sanchez-Flores A."/>
            <person name="Montero E."/>
            <person name="Harb O.S."/>
            <person name="Le Roch K.G."/>
            <person name="Mamoun C.B."/>
        </authorList>
    </citation>
    <scope>NUCLEOTIDE SEQUENCE</scope>
    <source>
        <strain evidence="7">WA1</strain>
    </source>
</reference>
<keyword evidence="4" id="KW-0862">Zinc</keyword>
<feature type="domain" description="Hydroxyacylglutathione hydrolase C-terminal" evidence="6">
    <location>
        <begin position="166"/>
        <end position="244"/>
    </location>
</feature>
<dbReference type="EC" id="3.1.2.6" evidence="1"/>
<keyword evidence="2" id="KW-0479">Metal-binding</keyword>
<name>A0AAD9PLU3_9APIC</name>
<dbReference type="GO" id="GO:0046872">
    <property type="term" value="F:metal ion binding"/>
    <property type="evidence" value="ECO:0007669"/>
    <property type="project" value="UniProtKB-KW"/>
</dbReference>
<evidence type="ECO:0000313" key="7">
    <source>
        <dbReference type="EMBL" id="KAK2197266.1"/>
    </source>
</evidence>
<evidence type="ECO:0000256" key="2">
    <source>
        <dbReference type="ARBA" id="ARBA00022723"/>
    </source>
</evidence>
<protein>
    <recommendedName>
        <fullName evidence="1">hydroxyacylglutathione hydrolase</fullName>
        <ecNumber evidence="1">3.1.2.6</ecNumber>
    </recommendedName>
    <alternativeName>
        <fullName evidence="5">Glyoxalase II</fullName>
    </alternativeName>
</protein>
<evidence type="ECO:0000256" key="3">
    <source>
        <dbReference type="ARBA" id="ARBA00022801"/>
    </source>
</evidence>
<dbReference type="InterPro" id="IPR035680">
    <property type="entry name" value="Clx_II_MBL"/>
</dbReference>
<accession>A0AAD9PLU3</accession>
<proteinExistence type="predicted"/>
<evidence type="ECO:0000256" key="1">
    <source>
        <dbReference type="ARBA" id="ARBA00011917"/>
    </source>
</evidence>
<organism evidence="7 8">
    <name type="scientific">Babesia duncani</name>
    <dbReference type="NCBI Taxonomy" id="323732"/>
    <lineage>
        <taxon>Eukaryota</taxon>
        <taxon>Sar</taxon>
        <taxon>Alveolata</taxon>
        <taxon>Apicomplexa</taxon>
        <taxon>Aconoidasida</taxon>
        <taxon>Piroplasmida</taxon>
        <taxon>Babesiidae</taxon>
        <taxon>Babesia</taxon>
    </lineage>
</organism>
<dbReference type="RefSeq" id="XP_067804108.1">
    <property type="nucleotide sequence ID" value="XM_067945317.1"/>
</dbReference>
<dbReference type="GO" id="GO:0004416">
    <property type="term" value="F:hydroxyacylglutathione hydrolase activity"/>
    <property type="evidence" value="ECO:0007669"/>
    <property type="project" value="UniProtKB-EC"/>
</dbReference>
<dbReference type="InterPro" id="IPR036866">
    <property type="entry name" value="RibonucZ/Hydroxyglut_hydro"/>
</dbReference>
<evidence type="ECO:0000313" key="8">
    <source>
        <dbReference type="Proteomes" id="UP001214638"/>
    </source>
</evidence>
<dbReference type="AlphaFoldDB" id="A0AAD9PLU3"/>